<dbReference type="OrthoDB" id="6741810at2759"/>
<dbReference type="AlphaFoldDB" id="A0A9P0P7E9"/>
<dbReference type="Proteomes" id="UP001152888">
    <property type="component" value="Unassembled WGS sequence"/>
</dbReference>
<protein>
    <submittedName>
        <fullName evidence="2">Uncharacterized protein</fullName>
    </submittedName>
</protein>
<feature type="transmembrane region" description="Helical" evidence="1">
    <location>
        <begin position="128"/>
        <end position="146"/>
    </location>
</feature>
<sequence>MNLRKHLCFTTYFFSYLVGSSSWKPVKTNSVLRFITFQNVIPAVIRNMIFGTIFLSCTFWRLKLFVLHVNIIRSVFILCTLSVPFIVLLNSTLVLMYRLVHTNMLNKLIFMIEGSSSKKCADVFERNFHIIQILSIIVVFASLATLDFSRNALEDLFSYTFFECLLLWTVLDKINILLLTLKLLKNLTENTKKSDLLTVVESCKQHLKIKGMMKLYGTINRWFFLCLSVYAFVWVTYNLHKFIVLHFFDYKKFPTRSFTISAISTWLWTSLQLFHLASIILTYHKISEADEIFRSSVRDTFTKLDLSEKYSNIYVIRKIEIYFKRTPTTYQAVMLSLEPHLLLKIIGTCITYLLILATFEANSK</sequence>
<organism evidence="2 3">
    <name type="scientific">Acanthoscelides obtectus</name>
    <name type="common">Bean weevil</name>
    <name type="synonym">Bruchus obtectus</name>
    <dbReference type="NCBI Taxonomy" id="200917"/>
    <lineage>
        <taxon>Eukaryota</taxon>
        <taxon>Metazoa</taxon>
        <taxon>Ecdysozoa</taxon>
        <taxon>Arthropoda</taxon>
        <taxon>Hexapoda</taxon>
        <taxon>Insecta</taxon>
        <taxon>Pterygota</taxon>
        <taxon>Neoptera</taxon>
        <taxon>Endopterygota</taxon>
        <taxon>Coleoptera</taxon>
        <taxon>Polyphaga</taxon>
        <taxon>Cucujiformia</taxon>
        <taxon>Chrysomeloidea</taxon>
        <taxon>Chrysomelidae</taxon>
        <taxon>Bruchinae</taxon>
        <taxon>Bruchini</taxon>
        <taxon>Acanthoscelides</taxon>
    </lineage>
</organism>
<keyword evidence="3" id="KW-1185">Reference proteome</keyword>
<gene>
    <name evidence="2" type="ORF">ACAOBT_LOCUS7811</name>
</gene>
<keyword evidence="1" id="KW-0472">Membrane</keyword>
<feature type="transmembrane region" description="Helical" evidence="1">
    <location>
        <begin position="43"/>
        <end position="62"/>
    </location>
</feature>
<keyword evidence="1" id="KW-0812">Transmembrane</keyword>
<feature type="transmembrane region" description="Helical" evidence="1">
    <location>
        <begin position="222"/>
        <end position="240"/>
    </location>
</feature>
<feature type="transmembrane region" description="Helical" evidence="1">
    <location>
        <begin position="74"/>
        <end position="97"/>
    </location>
</feature>
<feature type="transmembrane region" description="Helical" evidence="1">
    <location>
        <begin position="341"/>
        <end position="359"/>
    </location>
</feature>
<name>A0A9P0P7E9_ACAOB</name>
<comment type="caution">
    <text evidence="2">The sequence shown here is derived from an EMBL/GenBank/DDBJ whole genome shotgun (WGS) entry which is preliminary data.</text>
</comment>
<proteinExistence type="predicted"/>
<accession>A0A9P0P7E9</accession>
<evidence type="ECO:0000313" key="2">
    <source>
        <dbReference type="EMBL" id="CAH1968372.1"/>
    </source>
</evidence>
<feature type="transmembrane region" description="Helical" evidence="1">
    <location>
        <begin position="260"/>
        <end position="283"/>
    </location>
</feature>
<feature type="transmembrane region" description="Helical" evidence="1">
    <location>
        <begin position="166"/>
        <end position="184"/>
    </location>
</feature>
<evidence type="ECO:0000313" key="3">
    <source>
        <dbReference type="Proteomes" id="UP001152888"/>
    </source>
</evidence>
<reference evidence="2" key="1">
    <citation type="submission" date="2022-03" db="EMBL/GenBank/DDBJ databases">
        <authorList>
            <person name="Sayadi A."/>
        </authorList>
    </citation>
    <scope>NUCLEOTIDE SEQUENCE</scope>
</reference>
<evidence type="ECO:0000256" key="1">
    <source>
        <dbReference type="SAM" id="Phobius"/>
    </source>
</evidence>
<keyword evidence="1" id="KW-1133">Transmembrane helix</keyword>
<dbReference type="EMBL" id="CAKOFQ010006752">
    <property type="protein sequence ID" value="CAH1968372.1"/>
    <property type="molecule type" value="Genomic_DNA"/>
</dbReference>